<dbReference type="SUPFAM" id="SSF81593">
    <property type="entry name" value="Nucleotidyltransferase substrate binding subunit/domain"/>
    <property type="match status" value="1"/>
</dbReference>
<dbReference type="InterPro" id="IPR008201">
    <property type="entry name" value="HepT-like"/>
</dbReference>
<evidence type="ECO:0008006" key="7">
    <source>
        <dbReference type="Google" id="ProtNLM"/>
    </source>
</evidence>
<keyword evidence="2" id="KW-0540">Nuclease</keyword>
<dbReference type="NCBIfam" id="NF047751">
    <property type="entry name" value="HepT_toxin"/>
    <property type="match status" value="1"/>
</dbReference>
<dbReference type="InterPro" id="IPR052379">
    <property type="entry name" value="Type_VII_TA_RNase"/>
</dbReference>
<evidence type="ECO:0000256" key="4">
    <source>
        <dbReference type="ARBA" id="ARBA00024207"/>
    </source>
</evidence>
<keyword evidence="1" id="KW-1277">Toxin-antitoxin system</keyword>
<dbReference type="Pfam" id="PF01934">
    <property type="entry name" value="HepT-like"/>
    <property type="match status" value="1"/>
</dbReference>
<sequence>MIDKDKINSKIIFIKERLSDLSALAKLSEEDFKSDKRNLASSCYWLQTSIEAMIDIVQHIAVKEGLIKFGDITSADFFKVLAEKGIVSEENLIKYIQMIKFCNRIVHIYQEVSEDEVIKIIKNNLNDFEEFLKEIVRHIRNKNDL</sequence>
<dbReference type="InterPro" id="IPR037038">
    <property type="entry name" value="HepT-like_sf"/>
</dbReference>
<evidence type="ECO:0000313" key="6">
    <source>
        <dbReference type="Proteomes" id="UP000662904"/>
    </source>
</evidence>
<dbReference type="Proteomes" id="UP000662904">
    <property type="component" value="Chromosome"/>
</dbReference>
<dbReference type="RefSeq" id="WP_206708335.1">
    <property type="nucleotide sequence ID" value="NZ_CP059066.1"/>
</dbReference>
<dbReference type="GO" id="GO:0004540">
    <property type="term" value="F:RNA nuclease activity"/>
    <property type="evidence" value="ECO:0007669"/>
    <property type="project" value="InterPro"/>
</dbReference>
<dbReference type="KEGG" id="kme:H0A61_00420"/>
<dbReference type="Gene3D" id="1.20.120.580">
    <property type="entry name" value="bsu32300-like"/>
    <property type="match status" value="1"/>
</dbReference>
<proteinExistence type="inferred from homology"/>
<evidence type="ECO:0000313" key="5">
    <source>
        <dbReference type="EMBL" id="QSQ08100.1"/>
    </source>
</evidence>
<name>A0A8A0RKD7_9FIRM</name>
<dbReference type="GO" id="GO:0016787">
    <property type="term" value="F:hydrolase activity"/>
    <property type="evidence" value="ECO:0007669"/>
    <property type="project" value="UniProtKB-KW"/>
</dbReference>
<evidence type="ECO:0000256" key="1">
    <source>
        <dbReference type="ARBA" id="ARBA00022649"/>
    </source>
</evidence>
<dbReference type="PANTHER" id="PTHR33397">
    <property type="entry name" value="UPF0331 PROTEIN YUTE"/>
    <property type="match status" value="1"/>
</dbReference>
<keyword evidence="6" id="KW-1185">Reference proteome</keyword>
<evidence type="ECO:0000256" key="3">
    <source>
        <dbReference type="ARBA" id="ARBA00022801"/>
    </source>
</evidence>
<accession>A0A8A0RKD7</accession>
<dbReference type="EMBL" id="CP059066">
    <property type="protein sequence ID" value="QSQ08100.1"/>
    <property type="molecule type" value="Genomic_DNA"/>
</dbReference>
<keyword evidence="3" id="KW-0378">Hydrolase</keyword>
<dbReference type="GO" id="GO:0110001">
    <property type="term" value="C:toxin-antitoxin complex"/>
    <property type="evidence" value="ECO:0007669"/>
    <property type="project" value="InterPro"/>
</dbReference>
<protein>
    <recommendedName>
        <fullName evidence="7">DUF86 domain-containing protein</fullName>
    </recommendedName>
</protein>
<dbReference type="AlphaFoldDB" id="A0A8A0RKD7"/>
<organism evidence="5 6">
    <name type="scientific">Koleobacter methoxysyntrophicus</name>
    <dbReference type="NCBI Taxonomy" id="2751313"/>
    <lineage>
        <taxon>Bacteria</taxon>
        <taxon>Bacillati</taxon>
        <taxon>Bacillota</taxon>
        <taxon>Clostridia</taxon>
        <taxon>Koleobacterales</taxon>
        <taxon>Koleobacteraceae</taxon>
        <taxon>Koleobacter</taxon>
    </lineage>
</organism>
<gene>
    <name evidence="5" type="ORF">H0A61_00420</name>
</gene>
<evidence type="ECO:0000256" key="2">
    <source>
        <dbReference type="ARBA" id="ARBA00022722"/>
    </source>
</evidence>
<dbReference type="PANTHER" id="PTHR33397:SF3">
    <property type="entry name" value="MRNA NUCLEASE HEPT"/>
    <property type="match status" value="1"/>
</dbReference>
<reference evidence="5" key="1">
    <citation type="submission" date="2020-07" db="EMBL/GenBank/DDBJ databases">
        <title>Koleobacter methoxysyntrophicus gen. nov., sp. nov., a novel anaerobic bacterium isolated from deep subsurface oil field and proposal of Koleobacterales ord. nov. in the phylum Firmicutes.</title>
        <authorList>
            <person name="Sakamoto S."/>
            <person name="Tamaki H."/>
        </authorList>
    </citation>
    <scope>NUCLEOTIDE SEQUENCE</scope>
    <source>
        <strain evidence="5">NRmbB1</strain>
    </source>
</reference>
<comment type="similarity">
    <text evidence="4">Belongs to the HepT RNase toxin family.</text>
</comment>